<accession>A0ABW5U7P7</accession>
<reference evidence="2" key="1">
    <citation type="journal article" date="2019" name="Int. J. Syst. Evol. Microbiol.">
        <title>The Global Catalogue of Microorganisms (GCM) 10K type strain sequencing project: providing services to taxonomists for standard genome sequencing and annotation.</title>
        <authorList>
            <consortium name="The Broad Institute Genomics Platform"/>
            <consortium name="The Broad Institute Genome Sequencing Center for Infectious Disease"/>
            <person name="Wu L."/>
            <person name="Ma J."/>
        </authorList>
    </citation>
    <scope>NUCLEOTIDE SEQUENCE [LARGE SCALE GENOMIC DNA]</scope>
    <source>
        <strain evidence="2">KCTC 42247</strain>
    </source>
</reference>
<dbReference type="Proteomes" id="UP001597418">
    <property type="component" value="Unassembled WGS sequence"/>
</dbReference>
<dbReference type="EMBL" id="JBHUMB010000005">
    <property type="protein sequence ID" value="MFD2741946.1"/>
    <property type="molecule type" value="Genomic_DNA"/>
</dbReference>
<organism evidence="1 2">
    <name type="scientific">Sphingobacterium populi</name>
    <dbReference type="NCBI Taxonomy" id="1812824"/>
    <lineage>
        <taxon>Bacteria</taxon>
        <taxon>Pseudomonadati</taxon>
        <taxon>Bacteroidota</taxon>
        <taxon>Sphingobacteriia</taxon>
        <taxon>Sphingobacteriales</taxon>
        <taxon>Sphingobacteriaceae</taxon>
        <taxon>Sphingobacterium</taxon>
    </lineage>
</organism>
<proteinExistence type="predicted"/>
<keyword evidence="2" id="KW-1185">Reference proteome</keyword>
<protein>
    <submittedName>
        <fullName evidence="1">Uncharacterized protein</fullName>
    </submittedName>
</protein>
<evidence type="ECO:0000313" key="2">
    <source>
        <dbReference type="Proteomes" id="UP001597418"/>
    </source>
</evidence>
<comment type="caution">
    <text evidence="1">The sequence shown here is derived from an EMBL/GenBank/DDBJ whole genome shotgun (WGS) entry which is preliminary data.</text>
</comment>
<dbReference type="RefSeq" id="WP_156472422.1">
    <property type="nucleotide sequence ID" value="NZ_JBHUMB010000005.1"/>
</dbReference>
<evidence type="ECO:0000313" key="1">
    <source>
        <dbReference type="EMBL" id="MFD2741946.1"/>
    </source>
</evidence>
<name>A0ABW5U7P7_9SPHI</name>
<gene>
    <name evidence="1" type="ORF">ACFSQ6_00900</name>
</gene>
<sequence>MIKVNSLSGGQTSSFMGIHFPADHNIFACVEQEAYKYTPESNCARGKVDGLLAAQSWLRMFHPGFWMSAEDDRTLVVMHKLSQELCSSSDPVSLGGVEVVFTHNWGLSKFKTYDDMAIERLPNSQTRMCTEHLKIVPMYNYIRNRISKVDPVECRIGFRLDELDRTVNMFFRLVEIKDRVPDPTFDLQTVINQMQIPSYLVRWWDIMGVENMVRKGERKLKPNPFNYYKKDYYRVPSFPLIEHGITKAEVVKYWKGRPEYVFPPISNCVMCFHHTIQQLQQQWNDPINWNRMKWADDAEKFKGNTFKRRQVGKRTYSASMEWIKGLPLQTQLDFIDYSNCDAGSCSD</sequence>